<reference evidence="2" key="1">
    <citation type="journal article" date="2023" name="Hortic. Res.">
        <title>A chromosome-level phased genome enabling allele-level studies in sweet orange: a case study on citrus Huanglongbing tolerance.</title>
        <authorList>
            <person name="Wu B."/>
            <person name="Yu Q."/>
            <person name="Deng Z."/>
            <person name="Duan Y."/>
            <person name="Luo F."/>
            <person name="Gmitter F. Jr."/>
        </authorList>
    </citation>
    <scope>NUCLEOTIDE SEQUENCE [LARGE SCALE GENOMIC DNA]</scope>
    <source>
        <strain evidence="2">cv. Valencia</strain>
    </source>
</reference>
<name>A0ACB8LKK8_CITSI</name>
<dbReference type="EMBL" id="CM039173">
    <property type="protein sequence ID" value="KAH9773933.1"/>
    <property type="molecule type" value="Genomic_DNA"/>
</dbReference>
<evidence type="ECO:0000313" key="1">
    <source>
        <dbReference type="EMBL" id="KAH9773933.1"/>
    </source>
</evidence>
<keyword evidence="2" id="KW-1185">Reference proteome</keyword>
<organism evidence="1 2">
    <name type="scientific">Citrus sinensis</name>
    <name type="common">Sweet orange</name>
    <name type="synonym">Citrus aurantium var. sinensis</name>
    <dbReference type="NCBI Taxonomy" id="2711"/>
    <lineage>
        <taxon>Eukaryota</taxon>
        <taxon>Viridiplantae</taxon>
        <taxon>Streptophyta</taxon>
        <taxon>Embryophyta</taxon>
        <taxon>Tracheophyta</taxon>
        <taxon>Spermatophyta</taxon>
        <taxon>Magnoliopsida</taxon>
        <taxon>eudicotyledons</taxon>
        <taxon>Gunneridae</taxon>
        <taxon>Pentapetalae</taxon>
        <taxon>rosids</taxon>
        <taxon>malvids</taxon>
        <taxon>Sapindales</taxon>
        <taxon>Rutaceae</taxon>
        <taxon>Aurantioideae</taxon>
        <taxon>Citrus</taxon>
    </lineage>
</organism>
<sequence length="870" mass="97061">MHKQQNVWRLDGNALEINHWILIPLIKLLTAAPEKSYDRSDSSDFSDLLLATVNTDWGRANMWKPALIISKVTEIASDEADIHAFVEYKETQSSSDGHVNRNISDGTLNQLNESLQIAQALQVQMEVQRKLHEQIEVQRHLQLRIEAQGKYLQSVLKKAQETLAGYSSSSAGVELAKAELSQLVSMVSMGCPSSSVSELTEAGTSSLKDFERKQIRSTICSMESSLTSSESSGRKEEKQPVNEIGDTDTCKSNKTTPELQLMDIHIHPQDKPFKARSSNQASGRKRRESTISDGFPDEQQTAKRLATQNEKYDDQLRNTGLVGRFDLNSQYQNESESAVGFLLLNLHVLPEAEGKVRGLPHYMTSDVKEVAGKSFDYIVLNEAAHLLETPWSRTRATTGCHWYKLMNTHHLHRALSQRTEFKTTEGRVLGGSSAINGGFYSRASKDFIKRARWDEELVKQAYEWVESKLVFVPELTSWQTVVELGLLQSGILPNNAYNLEHIEGTKVGGTMFDQCGKRHTSADLLEEGNPNNIIVLLNATVNNIIFCNNGKGNESRACGIRFSKSDGSPNHIHEAYLSKPKKDSSTWGDVILSARALGSPQLLLLSGIGPHEHLKDFNIPITVDFKEVGQGMQDNPAIAVFFDTMPQKRLPEPPEVVGIADNFRVIIEAGVILINLNASRMRITAKMAFPASQGKLELNNTDPRRNPSVEFNYLAKEKDLEQCVKMVRLLHKVTKSESVSLFLGIKSKPQENLMPRASSDKELRKLCKNNVRTCYHYHGGCAVGSVVGEDYRVYGVEGLRVIDGSTFRESPGTNPMATLLMLGRRSHRICCSMRPPSGFTKFLQAPLQVSNPATQTQICVLTFEILMIIY</sequence>
<accession>A0ACB8LKK8</accession>
<gene>
    <name evidence="1" type="ORF">KPL71_013475</name>
</gene>
<comment type="caution">
    <text evidence="1">The sequence shown here is derived from an EMBL/GenBank/DDBJ whole genome shotgun (WGS) entry which is preliminary data.</text>
</comment>
<dbReference type="Proteomes" id="UP000829398">
    <property type="component" value="Chromosome 4"/>
</dbReference>
<protein>
    <submittedName>
        <fullName evidence="1">GMC OxRdtase N domain-containing protein</fullName>
    </submittedName>
</protein>
<proteinExistence type="predicted"/>
<evidence type="ECO:0000313" key="2">
    <source>
        <dbReference type="Proteomes" id="UP000829398"/>
    </source>
</evidence>